<keyword evidence="2" id="KW-1185">Reference proteome</keyword>
<proteinExistence type="predicted"/>
<reference evidence="1 2" key="1">
    <citation type="submission" date="2014-04" db="EMBL/GenBank/DDBJ databases">
        <authorList>
            <consortium name="DOE Joint Genome Institute"/>
            <person name="Kuo A."/>
            <person name="Gay G."/>
            <person name="Dore J."/>
            <person name="Kohler A."/>
            <person name="Nagy L.G."/>
            <person name="Floudas D."/>
            <person name="Copeland A."/>
            <person name="Barry K.W."/>
            <person name="Cichocki N."/>
            <person name="Veneault-Fourrey C."/>
            <person name="LaButti K."/>
            <person name="Lindquist E.A."/>
            <person name="Lipzen A."/>
            <person name="Lundell T."/>
            <person name="Morin E."/>
            <person name="Murat C."/>
            <person name="Sun H."/>
            <person name="Tunlid A."/>
            <person name="Henrissat B."/>
            <person name="Grigoriev I.V."/>
            <person name="Hibbett D.S."/>
            <person name="Martin F."/>
            <person name="Nordberg H.P."/>
            <person name="Cantor M.N."/>
            <person name="Hua S.X."/>
        </authorList>
    </citation>
    <scope>NUCLEOTIDE SEQUENCE [LARGE SCALE GENOMIC DNA]</scope>
    <source>
        <strain evidence="2">h7</strain>
    </source>
</reference>
<protein>
    <submittedName>
        <fullName evidence="1">Uncharacterized protein</fullName>
    </submittedName>
</protein>
<dbReference type="AlphaFoldDB" id="A0A0C3BTJ3"/>
<reference evidence="2" key="2">
    <citation type="submission" date="2015-01" db="EMBL/GenBank/DDBJ databases">
        <title>Evolutionary Origins and Diversification of the Mycorrhizal Mutualists.</title>
        <authorList>
            <consortium name="DOE Joint Genome Institute"/>
            <consortium name="Mycorrhizal Genomics Consortium"/>
            <person name="Kohler A."/>
            <person name="Kuo A."/>
            <person name="Nagy L.G."/>
            <person name="Floudas D."/>
            <person name="Copeland A."/>
            <person name="Barry K.W."/>
            <person name="Cichocki N."/>
            <person name="Veneault-Fourrey C."/>
            <person name="LaButti K."/>
            <person name="Lindquist E.A."/>
            <person name="Lipzen A."/>
            <person name="Lundell T."/>
            <person name="Morin E."/>
            <person name="Murat C."/>
            <person name="Riley R."/>
            <person name="Ohm R."/>
            <person name="Sun H."/>
            <person name="Tunlid A."/>
            <person name="Henrissat B."/>
            <person name="Grigoriev I.V."/>
            <person name="Hibbett D.S."/>
            <person name="Martin F."/>
        </authorList>
    </citation>
    <scope>NUCLEOTIDE SEQUENCE [LARGE SCALE GENOMIC DNA]</scope>
    <source>
        <strain evidence="2">h7</strain>
    </source>
</reference>
<dbReference type="Proteomes" id="UP000053424">
    <property type="component" value="Unassembled WGS sequence"/>
</dbReference>
<accession>A0A0C3BTJ3</accession>
<sequence length="102" mass="11726">MPIWSKDVRPGPRLQKLEFFNSNTAINTLLARYQNRTPSHVDFSTIRIFLVNPASQEEVLLAGEIIAIASTSLEKFKLHEQYETKTMVPWLLQASENPVERN</sequence>
<dbReference type="EMBL" id="KN831881">
    <property type="protein sequence ID" value="KIM34676.1"/>
    <property type="molecule type" value="Genomic_DNA"/>
</dbReference>
<name>A0A0C3BTJ3_HEBCY</name>
<dbReference type="HOGENOM" id="CLU_2277840_0_0_1"/>
<evidence type="ECO:0000313" key="2">
    <source>
        <dbReference type="Proteomes" id="UP000053424"/>
    </source>
</evidence>
<organism evidence="1 2">
    <name type="scientific">Hebeloma cylindrosporum</name>
    <dbReference type="NCBI Taxonomy" id="76867"/>
    <lineage>
        <taxon>Eukaryota</taxon>
        <taxon>Fungi</taxon>
        <taxon>Dikarya</taxon>
        <taxon>Basidiomycota</taxon>
        <taxon>Agaricomycotina</taxon>
        <taxon>Agaricomycetes</taxon>
        <taxon>Agaricomycetidae</taxon>
        <taxon>Agaricales</taxon>
        <taxon>Agaricineae</taxon>
        <taxon>Hymenogastraceae</taxon>
        <taxon>Hebeloma</taxon>
    </lineage>
</organism>
<evidence type="ECO:0000313" key="1">
    <source>
        <dbReference type="EMBL" id="KIM34676.1"/>
    </source>
</evidence>
<gene>
    <name evidence="1" type="ORF">M413DRAFT_33109</name>
</gene>